<name>A0A371HDX7_MUCPR</name>
<dbReference type="EMBL" id="QJKJ01002870">
    <property type="protein sequence ID" value="RDY00972.1"/>
    <property type="molecule type" value="Genomic_DNA"/>
</dbReference>
<sequence>MEKHSYTQNIAYHALFLKRQDGKITILIIYVDDICKIKYGIFQSQWKYVIDLLKETSMFGFQPIDTPIEQNHGL</sequence>
<evidence type="ECO:0000313" key="2">
    <source>
        <dbReference type="Proteomes" id="UP000257109"/>
    </source>
</evidence>
<gene>
    <name evidence="1" type="ORF">CR513_15774</name>
</gene>
<comment type="caution">
    <text evidence="1">The sequence shown here is derived from an EMBL/GenBank/DDBJ whole genome shotgun (WGS) entry which is preliminary data.</text>
</comment>
<organism evidence="1 2">
    <name type="scientific">Mucuna pruriens</name>
    <name type="common">Velvet bean</name>
    <name type="synonym">Dolichos pruriens</name>
    <dbReference type="NCBI Taxonomy" id="157652"/>
    <lineage>
        <taxon>Eukaryota</taxon>
        <taxon>Viridiplantae</taxon>
        <taxon>Streptophyta</taxon>
        <taxon>Embryophyta</taxon>
        <taxon>Tracheophyta</taxon>
        <taxon>Spermatophyta</taxon>
        <taxon>Magnoliopsida</taxon>
        <taxon>eudicotyledons</taxon>
        <taxon>Gunneridae</taxon>
        <taxon>Pentapetalae</taxon>
        <taxon>rosids</taxon>
        <taxon>fabids</taxon>
        <taxon>Fabales</taxon>
        <taxon>Fabaceae</taxon>
        <taxon>Papilionoideae</taxon>
        <taxon>50 kb inversion clade</taxon>
        <taxon>NPAAA clade</taxon>
        <taxon>indigoferoid/millettioid clade</taxon>
        <taxon>Phaseoleae</taxon>
        <taxon>Mucuna</taxon>
    </lineage>
</organism>
<proteinExistence type="predicted"/>
<dbReference type="Proteomes" id="UP000257109">
    <property type="component" value="Unassembled WGS sequence"/>
</dbReference>
<accession>A0A371HDX7</accession>
<evidence type="ECO:0000313" key="1">
    <source>
        <dbReference type="EMBL" id="RDY00972.1"/>
    </source>
</evidence>
<evidence type="ECO:0008006" key="3">
    <source>
        <dbReference type="Google" id="ProtNLM"/>
    </source>
</evidence>
<feature type="non-terminal residue" evidence="1">
    <location>
        <position position="1"/>
    </location>
</feature>
<dbReference type="AlphaFoldDB" id="A0A371HDX7"/>
<reference evidence="1" key="1">
    <citation type="submission" date="2018-05" db="EMBL/GenBank/DDBJ databases">
        <title>Draft genome of Mucuna pruriens seed.</title>
        <authorList>
            <person name="Nnadi N.E."/>
            <person name="Vos R."/>
            <person name="Hasami M.H."/>
            <person name="Devisetty U.K."/>
            <person name="Aguiy J.C."/>
        </authorList>
    </citation>
    <scope>NUCLEOTIDE SEQUENCE [LARGE SCALE GENOMIC DNA]</scope>
    <source>
        <strain evidence="1">JCA_2017</strain>
    </source>
</reference>
<keyword evidence="2" id="KW-1185">Reference proteome</keyword>
<protein>
    <recommendedName>
        <fullName evidence="3">Reverse transcriptase Ty1/copia-type domain-containing protein</fullName>
    </recommendedName>
</protein>